<dbReference type="InterPro" id="IPR011010">
    <property type="entry name" value="DNA_brk_join_enz"/>
</dbReference>
<keyword evidence="4" id="KW-1185">Reference proteome</keyword>
<keyword evidence="1" id="KW-0238">DNA-binding</keyword>
<reference evidence="4" key="1">
    <citation type="journal article" date="2019" name="Int. J. Syst. Evol. Microbiol.">
        <title>The Global Catalogue of Microorganisms (GCM) 10K type strain sequencing project: providing services to taxonomists for standard genome sequencing and annotation.</title>
        <authorList>
            <consortium name="The Broad Institute Genomics Platform"/>
            <consortium name="The Broad Institute Genome Sequencing Center for Infectious Disease"/>
            <person name="Wu L."/>
            <person name="Ma J."/>
        </authorList>
    </citation>
    <scope>NUCLEOTIDE SEQUENCE [LARGE SCALE GENOMIC DNA]</scope>
    <source>
        <strain evidence="4">JCM 17933</strain>
    </source>
</reference>
<dbReference type="SUPFAM" id="SSF56349">
    <property type="entry name" value="DNA breaking-rejoining enzymes"/>
    <property type="match status" value="1"/>
</dbReference>
<organism evidence="3 4">
    <name type="scientific">Actinoallomurus oryzae</name>
    <dbReference type="NCBI Taxonomy" id="502180"/>
    <lineage>
        <taxon>Bacteria</taxon>
        <taxon>Bacillati</taxon>
        <taxon>Actinomycetota</taxon>
        <taxon>Actinomycetes</taxon>
        <taxon>Streptosporangiales</taxon>
        <taxon>Thermomonosporaceae</taxon>
        <taxon>Actinoallomurus</taxon>
    </lineage>
</organism>
<gene>
    <name evidence="3" type="ORF">GCM10023191_005960</name>
</gene>
<sequence length="82" mass="9124">MARAALDRLSKKQDGTPAAGSTANRKRMTLNNAMEYACERRILSGNPLKRIRWTKPRIVQALDVRVVVNPEQAARLLTAVGH</sequence>
<evidence type="ECO:0000313" key="3">
    <source>
        <dbReference type="EMBL" id="GAA4483791.1"/>
    </source>
</evidence>
<protein>
    <submittedName>
        <fullName evidence="3">Uncharacterized protein</fullName>
    </submittedName>
</protein>
<proteinExistence type="predicted"/>
<dbReference type="InterPro" id="IPR010998">
    <property type="entry name" value="Integrase_recombinase_N"/>
</dbReference>
<feature type="region of interest" description="Disordered" evidence="2">
    <location>
        <begin position="1"/>
        <end position="27"/>
    </location>
</feature>
<evidence type="ECO:0000313" key="4">
    <source>
        <dbReference type="Proteomes" id="UP001500503"/>
    </source>
</evidence>
<feature type="compositionally biased region" description="Basic and acidic residues" evidence="2">
    <location>
        <begin position="1"/>
        <end position="14"/>
    </location>
</feature>
<dbReference type="EMBL" id="BAABHF010000009">
    <property type="protein sequence ID" value="GAA4483791.1"/>
    <property type="molecule type" value="Genomic_DNA"/>
</dbReference>
<dbReference type="Gene3D" id="1.10.150.130">
    <property type="match status" value="1"/>
</dbReference>
<dbReference type="RefSeq" id="WP_345456999.1">
    <property type="nucleotide sequence ID" value="NZ_BAABHF010000009.1"/>
</dbReference>
<comment type="caution">
    <text evidence="3">The sequence shown here is derived from an EMBL/GenBank/DDBJ whole genome shotgun (WGS) entry which is preliminary data.</text>
</comment>
<accession>A0ABP8P8X7</accession>
<name>A0ABP8P8X7_9ACTN</name>
<evidence type="ECO:0000256" key="1">
    <source>
        <dbReference type="ARBA" id="ARBA00023125"/>
    </source>
</evidence>
<dbReference type="Proteomes" id="UP001500503">
    <property type="component" value="Unassembled WGS sequence"/>
</dbReference>
<evidence type="ECO:0000256" key="2">
    <source>
        <dbReference type="SAM" id="MobiDB-lite"/>
    </source>
</evidence>